<keyword evidence="6" id="KW-0812">Transmembrane</keyword>
<dbReference type="InterPro" id="IPR042229">
    <property type="entry name" value="Listeria/Bacterioides_rpt_sf"/>
</dbReference>
<evidence type="ECO:0000256" key="1">
    <source>
        <dbReference type="ARBA" id="ARBA00004196"/>
    </source>
</evidence>
<evidence type="ECO:0000256" key="7">
    <source>
        <dbReference type="SAM" id="SignalP"/>
    </source>
</evidence>
<evidence type="ECO:0000256" key="5">
    <source>
        <dbReference type="ARBA" id="ARBA00023088"/>
    </source>
</evidence>
<keyword evidence="6" id="KW-1133">Transmembrane helix</keyword>
<name>A0A4R0TTK4_BIFLL</name>
<sequence>MRTSLSGRLAAGITTIGLLAVGLGATSMPAIAEEKPVDVYIGDSIVANNPAVKVDSTNRWSRLVSDADGATDLNVAVGGTGFLVYQGKTYSDQVDIALSRLKKSGTDVSQVRRVILVGGGNDFQKGLNPTLIDKEAKAMQETADKIKASFPAAQYDYIPEVLAQTKLNTKDVTAAKPYLPVIYQLFKGKGFHVAEQWWDWLPDAYANGYAAPDDRHTTPKAHNVAAHRIVEWLNTLGEPQVAGQVAEWADGGGTTKPAAVTIRYDANGGTGSIKDTTGKPGDAITLPETGVTHAGYTLTGWSLSKDGTGQNVKPGGKYTIPENASGTIVVYAVWTKTETGGGEGNIPGTDCTTTDWNTTSSNTGIYAGGNLDMAGMYENEGSVVVAGNVTNMPSTVPAGIAAWALGYVPDKNADFMNVGGNVNLKRSGSDMLADDRHIIDGTLKVGGTLDGGTITTPFTYGNFKQAANPAVFQKYDEQHIRDMISIMQYQRTATDPVPTIQSGLGKQAALTVSLGNGSTIDWNDGTTRLTGLNATLKGFKKTGTVTAAKTGDYTQTTFLNYKDTTFTNPTETKANVSKAGILTFKGDGKSQTQTFDLDPAWVDAQEQTLGVTQWDLSFTGIPATASIVVNINGSGKPWALHDSYRTFVDDKDISIPVNDHTDRRVAYRRFASRLMWNVNDIPSFRLNGLVPGADTSSQWKMFPGSILTLGDLTVDTDTNGTLWADGNIAFRNKVEHHNAPWAGASITSCKPAENPPAPKPTPVSTLPQTGSVIGLIGGLVAAVLLTGAGIAFKRRG</sequence>
<evidence type="ECO:0000313" key="9">
    <source>
        <dbReference type="EMBL" id="TCE86280.1"/>
    </source>
</evidence>
<dbReference type="AlphaFoldDB" id="A0A4R0TTK4"/>
<comment type="subcellular location">
    <subcellularLocation>
        <location evidence="1">Cell envelope</location>
    </subcellularLocation>
</comment>
<dbReference type="Gene3D" id="3.40.50.1110">
    <property type="entry name" value="SGNH hydrolase"/>
    <property type="match status" value="1"/>
</dbReference>
<gene>
    <name evidence="9" type="ORF">MCC10070_0972</name>
</gene>
<dbReference type="Gene3D" id="2.60.40.4270">
    <property type="entry name" value="Listeria-Bacteroides repeat domain"/>
    <property type="match status" value="1"/>
</dbReference>
<evidence type="ECO:0000313" key="10">
    <source>
        <dbReference type="Proteomes" id="UP000291814"/>
    </source>
</evidence>
<keyword evidence="2" id="KW-0134">Cell wall</keyword>
<evidence type="ECO:0000259" key="8">
    <source>
        <dbReference type="PROSITE" id="PS50847"/>
    </source>
</evidence>
<dbReference type="GO" id="GO:0030313">
    <property type="term" value="C:cell envelope"/>
    <property type="evidence" value="ECO:0007669"/>
    <property type="project" value="UniProtKB-SubCell"/>
</dbReference>
<evidence type="ECO:0000256" key="6">
    <source>
        <dbReference type="SAM" id="Phobius"/>
    </source>
</evidence>
<evidence type="ECO:0000256" key="4">
    <source>
        <dbReference type="ARBA" id="ARBA00022729"/>
    </source>
</evidence>
<organism evidence="9 10">
    <name type="scientific">Bifidobacterium longum subsp. longum</name>
    <dbReference type="NCBI Taxonomy" id="1679"/>
    <lineage>
        <taxon>Bacteria</taxon>
        <taxon>Bacillati</taxon>
        <taxon>Actinomycetota</taxon>
        <taxon>Actinomycetes</taxon>
        <taxon>Bifidobacteriales</taxon>
        <taxon>Bifidobacteriaceae</taxon>
        <taxon>Bifidobacterium</taxon>
    </lineage>
</organism>
<feature type="chain" id="PRO_5020674285" evidence="7">
    <location>
        <begin position="33"/>
        <end position="796"/>
    </location>
</feature>
<feature type="transmembrane region" description="Helical" evidence="6">
    <location>
        <begin position="772"/>
        <end position="792"/>
    </location>
</feature>
<dbReference type="CDD" id="cd00229">
    <property type="entry name" value="SGNH_hydrolase"/>
    <property type="match status" value="1"/>
</dbReference>
<dbReference type="InterPro" id="IPR036514">
    <property type="entry name" value="SGNH_hydro_sf"/>
</dbReference>
<accession>A0A4R0TTK4</accession>
<keyword evidence="5" id="KW-0572">Peptidoglycan-anchor</keyword>
<comment type="caution">
    <text evidence="9">The sequence shown here is derived from an EMBL/GenBank/DDBJ whole genome shotgun (WGS) entry which is preliminary data.</text>
</comment>
<keyword evidence="4 7" id="KW-0732">Signal</keyword>
<dbReference type="RefSeq" id="WP_131234953.1">
    <property type="nucleotide sequence ID" value="NZ_SHRR01000014.1"/>
</dbReference>
<dbReference type="InterPro" id="IPR013378">
    <property type="entry name" value="InlB-like_B-rpt"/>
</dbReference>
<dbReference type="Pfam" id="PF09479">
    <property type="entry name" value="Flg_new"/>
    <property type="match status" value="1"/>
</dbReference>
<evidence type="ECO:0000256" key="2">
    <source>
        <dbReference type="ARBA" id="ARBA00022512"/>
    </source>
</evidence>
<feature type="signal peptide" evidence="7">
    <location>
        <begin position="1"/>
        <end position="32"/>
    </location>
</feature>
<protein>
    <submittedName>
        <fullName evidence="9">Cell surface protein</fullName>
    </submittedName>
</protein>
<evidence type="ECO:0000256" key="3">
    <source>
        <dbReference type="ARBA" id="ARBA00022525"/>
    </source>
</evidence>
<keyword evidence="3" id="KW-0964">Secreted</keyword>
<dbReference type="InterPro" id="IPR019931">
    <property type="entry name" value="LPXTG_anchor"/>
</dbReference>
<feature type="domain" description="Gram-positive cocci surface proteins LPxTG" evidence="8">
    <location>
        <begin position="766"/>
        <end position="796"/>
    </location>
</feature>
<reference evidence="9 10" key="1">
    <citation type="journal article" date="2018" name="Sci. Rep.">
        <title>Genomic diversity and distribution of Bifidobacterium longum subsp. longum across the human lifespan.</title>
        <authorList>
            <person name="Odamaki T."/>
            <person name="Bottacini F."/>
            <person name="Kato K."/>
            <person name="Mitsuyama E."/>
            <person name="Yoshida K."/>
            <person name="Horigome A."/>
            <person name="Xiao J.Z."/>
            <person name="van Sinderen D."/>
        </authorList>
    </citation>
    <scope>NUCLEOTIDE SEQUENCE [LARGE SCALE GENOMIC DNA]</scope>
    <source>
        <strain evidence="9 10">MCC10070</strain>
    </source>
</reference>
<keyword evidence="6" id="KW-0472">Membrane</keyword>
<proteinExistence type="predicted"/>
<dbReference type="EMBL" id="SHRR01000014">
    <property type="protein sequence ID" value="TCE86280.1"/>
    <property type="molecule type" value="Genomic_DNA"/>
</dbReference>
<dbReference type="SUPFAM" id="SSF52266">
    <property type="entry name" value="SGNH hydrolase"/>
    <property type="match status" value="1"/>
</dbReference>
<dbReference type="PROSITE" id="PS50847">
    <property type="entry name" value="GRAM_POS_ANCHORING"/>
    <property type="match status" value="1"/>
</dbReference>
<dbReference type="Proteomes" id="UP000291814">
    <property type="component" value="Unassembled WGS sequence"/>
</dbReference>